<dbReference type="EMBL" id="UOGH01000222">
    <property type="protein sequence ID" value="VAX31900.1"/>
    <property type="molecule type" value="Genomic_DNA"/>
</dbReference>
<sequence>MKGIIENLTEELTRLPGIGRRTAQRLAYFILSMPEKDARAIAGAIIDVKEKARFCRECFNITDDELCSICRDESRERESLCVVEEPSNIAVIERTNFFRGRYHVLLGSLSPIDGISPERLKLRELKERVENMGVQEVIIATNPNTRGEMTARYIKELLAPYRVKVTRIAYGLPMGGDIEYADEVTLGKALEGRRELP</sequence>
<dbReference type="PROSITE" id="PS50880">
    <property type="entry name" value="TOPRIM"/>
    <property type="match status" value="1"/>
</dbReference>
<dbReference type="AlphaFoldDB" id="A0A3B1DAN6"/>
<dbReference type="GO" id="GO:0003677">
    <property type="term" value="F:DNA binding"/>
    <property type="evidence" value="ECO:0007669"/>
    <property type="project" value="InterPro"/>
</dbReference>
<accession>A0A3B1DAN6</accession>
<dbReference type="GO" id="GO:0008270">
    <property type="term" value="F:zinc ion binding"/>
    <property type="evidence" value="ECO:0007669"/>
    <property type="project" value="UniProtKB-KW"/>
</dbReference>
<dbReference type="InterPro" id="IPR023627">
    <property type="entry name" value="Rcmb_RecR"/>
</dbReference>
<dbReference type="CDD" id="cd01025">
    <property type="entry name" value="TOPRIM_recR"/>
    <property type="match status" value="1"/>
</dbReference>
<keyword evidence="3" id="KW-0863">Zinc-finger</keyword>
<feature type="domain" description="Toprim" evidence="7">
    <location>
        <begin position="78"/>
        <end position="173"/>
    </location>
</feature>
<dbReference type="HAMAP" id="MF_00017">
    <property type="entry name" value="RecR"/>
    <property type="match status" value="1"/>
</dbReference>
<keyword evidence="1" id="KW-0479">Metal-binding</keyword>
<dbReference type="SMART" id="SM00493">
    <property type="entry name" value="TOPRIM"/>
    <property type="match status" value="1"/>
</dbReference>
<dbReference type="Pfam" id="PF21175">
    <property type="entry name" value="RecR_C"/>
    <property type="match status" value="1"/>
</dbReference>
<evidence type="ECO:0000256" key="4">
    <source>
        <dbReference type="ARBA" id="ARBA00022833"/>
    </source>
</evidence>
<dbReference type="InterPro" id="IPR015967">
    <property type="entry name" value="Rcmb_RecR_Znf"/>
</dbReference>
<keyword evidence="4" id="KW-0862">Zinc</keyword>
<dbReference type="InterPro" id="IPR000093">
    <property type="entry name" value="DNA_Rcmb_RecR"/>
</dbReference>
<dbReference type="PANTHER" id="PTHR30446">
    <property type="entry name" value="RECOMBINATION PROTEIN RECR"/>
    <property type="match status" value="1"/>
</dbReference>
<evidence type="ECO:0000256" key="6">
    <source>
        <dbReference type="ARBA" id="ARBA00023204"/>
    </source>
</evidence>
<dbReference type="Pfam" id="PF21176">
    <property type="entry name" value="RecR_HhH"/>
    <property type="match status" value="1"/>
</dbReference>
<organism evidence="8">
    <name type="scientific">hydrothermal vent metagenome</name>
    <dbReference type="NCBI Taxonomy" id="652676"/>
    <lineage>
        <taxon>unclassified sequences</taxon>
        <taxon>metagenomes</taxon>
        <taxon>ecological metagenomes</taxon>
    </lineage>
</organism>
<dbReference type="GO" id="GO:0006310">
    <property type="term" value="P:DNA recombination"/>
    <property type="evidence" value="ECO:0007669"/>
    <property type="project" value="UniProtKB-KW"/>
</dbReference>
<keyword evidence="5" id="KW-0233">DNA recombination</keyword>
<dbReference type="Gene3D" id="3.40.1360.10">
    <property type="match status" value="1"/>
</dbReference>
<name>A0A3B1DAN6_9ZZZZ</name>
<keyword evidence="6" id="KW-0234">DNA repair</keyword>
<keyword evidence="2" id="KW-0227">DNA damage</keyword>
<dbReference type="GO" id="GO:0006281">
    <property type="term" value="P:DNA repair"/>
    <property type="evidence" value="ECO:0007669"/>
    <property type="project" value="UniProtKB-KW"/>
</dbReference>
<evidence type="ECO:0000256" key="3">
    <source>
        <dbReference type="ARBA" id="ARBA00022771"/>
    </source>
</evidence>
<dbReference type="Pfam" id="PF13662">
    <property type="entry name" value="Toprim_4"/>
    <property type="match status" value="1"/>
</dbReference>
<dbReference type="SUPFAM" id="SSF111304">
    <property type="entry name" value="Recombination protein RecR"/>
    <property type="match status" value="1"/>
</dbReference>
<evidence type="ECO:0000256" key="5">
    <source>
        <dbReference type="ARBA" id="ARBA00023172"/>
    </source>
</evidence>
<reference evidence="8" key="1">
    <citation type="submission" date="2018-06" db="EMBL/GenBank/DDBJ databases">
        <authorList>
            <person name="Zhirakovskaya E."/>
        </authorList>
    </citation>
    <scope>NUCLEOTIDE SEQUENCE</scope>
</reference>
<dbReference type="NCBIfam" id="TIGR00615">
    <property type="entry name" value="recR"/>
    <property type="match status" value="1"/>
</dbReference>
<evidence type="ECO:0000313" key="8">
    <source>
        <dbReference type="EMBL" id="VAX31900.1"/>
    </source>
</evidence>
<dbReference type="Gene3D" id="1.10.8.420">
    <property type="entry name" value="RecR Domain 1"/>
    <property type="match status" value="1"/>
</dbReference>
<dbReference type="Gene3D" id="3.30.60.80">
    <property type="match status" value="1"/>
</dbReference>
<protein>
    <submittedName>
        <fullName evidence="8">Recombination protein RecR</fullName>
    </submittedName>
</protein>
<proteinExistence type="inferred from homology"/>
<dbReference type="Pfam" id="PF02132">
    <property type="entry name" value="RecR_ZnF"/>
    <property type="match status" value="1"/>
</dbReference>
<evidence type="ECO:0000256" key="1">
    <source>
        <dbReference type="ARBA" id="ARBA00022723"/>
    </source>
</evidence>
<evidence type="ECO:0000259" key="7">
    <source>
        <dbReference type="PROSITE" id="PS50880"/>
    </source>
</evidence>
<dbReference type="InterPro" id="IPR034137">
    <property type="entry name" value="TOPRIM_RecR"/>
</dbReference>
<evidence type="ECO:0000256" key="2">
    <source>
        <dbReference type="ARBA" id="ARBA00022763"/>
    </source>
</evidence>
<dbReference type="Gene3D" id="6.10.250.240">
    <property type="match status" value="1"/>
</dbReference>
<gene>
    <name evidence="8" type="ORF">MNBD_NITROSPIRAE02-498</name>
</gene>
<dbReference type="PANTHER" id="PTHR30446:SF0">
    <property type="entry name" value="RECOMBINATION PROTEIN RECR"/>
    <property type="match status" value="1"/>
</dbReference>
<dbReference type="InterPro" id="IPR006171">
    <property type="entry name" value="TOPRIM_dom"/>
</dbReference>